<dbReference type="Proteomes" id="UP001206595">
    <property type="component" value="Unassembled WGS sequence"/>
</dbReference>
<dbReference type="RefSeq" id="XP_051449493.1">
    <property type="nucleotide sequence ID" value="XM_051584892.1"/>
</dbReference>
<sequence length="100" mass="10841">MQPFTVILVIGAVILSCGPRFSATAPAPYSIRYNTQDGVKLISIEEGICQILPNEAHSFINTTPDIILAFLDSACRGQPFPVPPGRIHQGTPQFFSVLMP</sequence>
<organism evidence="2 3">
    <name type="scientific">Umbelopsis ramanniana AG</name>
    <dbReference type="NCBI Taxonomy" id="1314678"/>
    <lineage>
        <taxon>Eukaryota</taxon>
        <taxon>Fungi</taxon>
        <taxon>Fungi incertae sedis</taxon>
        <taxon>Mucoromycota</taxon>
        <taxon>Mucoromycotina</taxon>
        <taxon>Umbelopsidomycetes</taxon>
        <taxon>Umbelopsidales</taxon>
        <taxon>Umbelopsidaceae</taxon>
        <taxon>Umbelopsis</taxon>
    </lineage>
</organism>
<evidence type="ECO:0000313" key="2">
    <source>
        <dbReference type="EMBL" id="KAI8584489.1"/>
    </source>
</evidence>
<reference evidence="2" key="2">
    <citation type="journal article" date="2022" name="Proc. Natl. Acad. Sci. U.S.A.">
        <title>Diploid-dominant life cycles characterize the early evolution of Fungi.</title>
        <authorList>
            <person name="Amses K.R."/>
            <person name="Simmons D.R."/>
            <person name="Longcore J.E."/>
            <person name="Mondo S.J."/>
            <person name="Seto K."/>
            <person name="Jeronimo G.H."/>
            <person name="Bonds A.E."/>
            <person name="Quandt C.A."/>
            <person name="Davis W.J."/>
            <person name="Chang Y."/>
            <person name="Federici B.A."/>
            <person name="Kuo A."/>
            <person name="LaButti K."/>
            <person name="Pangilinan J."/>
            <person name="Andreopoulos W."/>
            <person name="Tritt A."/>
            <person name="Riley R."/>
            <person name="Hundley H."/>
            <person name="Johnson J."/>
            <person name="Lipzen A."/>
            <person name="Barry K."/>
            <person name="Lang B.F."/>
            <person name="Cuomo C.A."/>
            <person name="Buchler N.E."/>
            <person name="Grigoriev I.V."/>
            <person name="Spatafora J.W."/>
            <person name="Stajich J.E."/>
            <person name="James T.Y."/>
        </authorList>
    </citation>
    <scope>NUCLEOTIDE SEQUENCE</scope>
    <source>
        <strain evidence="2">AG</strain>
    </source>
</reference>
<dbReference type="AlphaFoldDB" id="A0AAD5HIX2"/>
<comment type="caution">
    <text evidence="2">The sequence shown here is derived from an EMBL/GenBank/DDBJ whole genome shotgun (WGS) entry which is preliminary data.</text>
</comment>
<keyword evidence="3" id="KW-1185">Reference proteome</keyword>
<accession>A0AAD5HIX2</accession>
<name>A0AAD5HIX2_UMBRA</name>
<proteinExistence type="predicted"/>
<dbReference type="GeneID" id="75910242"/>
<reference evidence="2" key="1">
    <citation type="submission" date="2021-06" db="EMBL/GenBank/DDBJ databases">
        <authorList>
            <consortium name="DOE Joint Genome Institute"/>
            <person name="Mondo S.J."/>
            <person name="Amses K.R."/>
            <person name="Simmons D.R."/>
            <person name="Longcore J.E."/>
            <person name="Seto K."/>
            <person name="Alves G.H."/>
            <person name="Bonds A.E."/>
            <person name="Quandt C.A."/>
            <person name="Davis W.J."/>
            <person name="Chang Y."/>
            <person name="Letcher P.M."/>
            <person name="Powell M.J."/>
            <person name="Kuo A."/>
            <person name="Labutti K."/>
            <person name="Pangilinan J."/>
            <person name="Andreopoulos W."/>
            <person name="Tritt A."/>
            <person name="Riley R."/>
            <person name="Hundley H."/>
            <person name="Johnson J."/>
            <person name="Lipzen A."/>
            <person name="Barry K."/>
            <person name="Berbee M.L."/>
            <person name="Buchler N.E."/>
            <person name="Grigoriev I.V."/>
            <person name="Spatafora J.W."/>
            <person name="Stajich J.E."/>
            <person name="James T.Y."/>
        </authorList>
    </citation>
    <scope>NUCLEOTIDE SEQUENCE</scope>
    <source>
        <strain evidence="2">AG</strain>
    </source>
</reference>
<evidence type="ECO:0000256" key="1">
    <source>
        <dbReference type="SAM" id="SignalP"/>
    </source>
</evidence>
<feature type="signal peptide" evidence="1">
    <location>
        <begin position="1"/>
        <end position="24"/>
    </location>
</feature>
<keyword evidence="1" id="KW-0732">Signal</keyword>
<gene>
    <name evidence="2" type="ORF">K450DRAFT_216633</name>
</gene>
<feature type="chain" id="PRO_5042069856" evidence="1">
    <location>
        <begin position="25"/>
        <end position="100"/>
    </location>
</feature>
<evidence type="ECO:0000313" key="3">
    <source>
        <dbReference type="Proteomes" id="UP001206595"/>
    </source>
</evidence>
<dbReference type="EMBL" id="MU620892">
    <property type="protein sequence ID" value="KAI8584489.1"/>
    <property type="molecule type" value="Genomic_DNA"/>
</dbReference>
<protein>
    <submittedName>
        <fullName evidence="2">Uncharacterized protein</fullName>
    </submittedName>
</protein>